<feature type="region of interest" description="Disordered" evidence="1">
    <location>
        <begin position="40"/>
        <end position="73"/>
    </location>
</feature>
<evidence type="ECO:0000259" key="3">
    <source>
        <dbReference type="Pfam" id="PF13354"/>
    </source>
</evidence>
<dbReference type="EMBL" id="LITT01000011">
    <property type="protein sequence ID" value="OAA90216.1"/>
    <property type="molecule type" value="Genomic_DNA"/>
</dbReference>
<keyword evidence="2" id="KW-1133">Transmembrane helix</keyword>
<dbReference type="RefSeq" id="WP_063554686.1">
    <property type="nucleotide sequence ID" value="NZ_LITT01000011.1"/>
</dbReference>
<feature type="transmembrane region" description="Helical" evidence="2">
    <location>
        <begin position="7"/>
        <end position="29"/>
    </location>
</feature>
<dbReference type="OrthoDB" id="9775096at2"/>
<keyword evidence="2" id="KW-0812">Transmembrane</keyword>
<sequence>MKKRKRSLLALSIISVFLIALFVIEFNIYKTNMNQKKASTASVDKKTKSYKSPKKVDNKSKKTSTAASEMKVDETEKARQVTEAYIGSKDVGVYCIELNSEKSFGVNQDEIYYAASTGKLPEILYTQKRINEGDISVNTQFQYHDYVNDIPGAMIRGGTGVLKNNIYDGQVVSVGTLLKYACSYSDNLASNMLGYYVCDKNDGIFKNYISSILSKNITTFSKDFSAKDIALFMKSIYFQGGQAVDNLKNTSWDNIKIPKYLPVKVAHKIGINGSYNHDVAIVYAKDPYIISIMTKGESDEFIAQLSKKVYDELNNDVNLK</sequence>
<dbReference type="Proteomes" id="UP000077407">
    <property type="component" value="Unassembled WGS sequence"/>
</dbReference>
<protein>
    <recommendedName>
        <fullName evidence="3">Beta-lactamase class A catalytic domain-containing protein</fullName>
    </recommendedName>
</protein>
<dbReference type="SUPFAM" id="SSF56601">
    <property type="entry name" value="beta-lactamase/transpeptidase-like"/>
    <property type="match status" value="1"/>
</dbReference>
<gene>
    <name evidence="4" type="ORF">WY13_01119</name>
</gene>
<dbReference type="InterPro" id="IPR012338">
    <property type="entry name" value="Beta-lactam/transpept-like"/>
</dbReference>
<proteinExistence type="predicted"/>
<comment type="caution">
    <text evidence="4">The sequence shown here is derived from an EMBL/GenBank/DDBJ whole genome shotgun (WGS) entry which is preliminary data.</text>
</comment>
<dbReference type="InterPro" id="IPR045155">
    <property type="entry name" value="Beta-lactam_cat"/>
</dbReference>
<accession>A0A162L8P8</accession>
<dbReference type="GO" id="GO:0030655">
    <property type="term" value="P:beta-lactam antibiotic catabolic process"/>
    <property type="evidence" value="ECO:0007669"/>
    <property type="project" value="InterPro"/>
</dbReference>
<dbReference type="GO" id="GO:0046677">
    <property type="term" value="P:response to antibiotic"/>
    <property type="evidence" value="ECO:0007669"/>
    <property type="project" value="InterPro"/>
</dbReference>
<dbReference type="Pfam" id="PF13354">
    <property type="entry name" value="Beta-lactamase2"/>
    <property type="match status" value="1"/>
</dbReference>
<evidence type="ECO:0000256" key="1">
    <source>
        <dbReference type="SAM" id="MobiDB-lite"/>
    </source>
</evidence>
<dbReference type="GO" id="GO:0008800">
    <property type="term" value="F:beta-lactamase activity"/>
    <property type="evidence" value="ECO:0007669"/>
    <property type="project" value="InterPro"/>
</dbReference>
<dbReference type="PANTHER" id="PTHR35333">
    <property type="entry name" value="BETA-LACTAMASE"/>
    <property type="match status" value="1"/>
</dbReference>
<evidence type="ECO:0000256" key="2">
    <source>
        <dbReference type="SAM" id="Phobius"/>
    </source>
</evidence>
<dbReference type="AlphaFoldDB" id="A0A162L8P8"/>
<dbReference type="Gene3D" id="3.40.710.10">
    <property type="entry name" value="DD-peptidase/beta-lactamase superfamily"/>
    <property type="match status" value="1"/>
</dbReference>
<reference evidence="4 5" key="1">
    <citation type="journal article" date="2015" name="Biotechnol. Bioeng.">
        <title>Genome sequence and phenotypic characterization of Caulobacter segnis.</title>
        <authorList>
            <person name="Patel S."/>
            <person name="Fletcher B."/>
            <person name="Scott D.C."/>
            <person name="Ely B."/>
        </authorList>
    </citation>
    <scope>NUCLEOTIDE SEQUENCE [LARGE SCALE GENOMIC DNA]</scope>
    <source>
        <strain evidence="4 5">ERI-2</strain>
    </source>
</reference>
<dbReference type="InterPro" id="IPR000871">
    <property type="entry name" value="Beta-lactam_class-A"/>
</dbReference>
<evidence type="ECO:0000313" key="4">
    <source>
        <dbReference type="EMBL" id="OAA90216.1"/>
    </source>
</evidence>
<dbReference type="PATRIC" id="fig|1538.10.peg.17"/>
<dbReference type="PANTHER" id="PTHR35333:SF3">
    <property type="entry name" value="BETA-LACTAMASE-TYPE TRANSPEPTIDASE FOLD CONTAINING PROTEIN"/>
    <property type="match status" value="1"/>
</dbReference>
<organism evidence="4 5">
    <name type="scientific">Clostridium ljungdahlii</name>
    <dbReference type="NCBI Taxonomy" id="1538"/>
    <lineage>
        <taxon>Bacteria</taxon>
        <taxon>Bacillati</taxon>
        <taxon>Bacillota</taxon>
        <taxon>Clostridia</taxon>
        <taxon>Eubacteriales</taxon>
        <taxon>Clostridiaceae</taxon>
        <taxon>Clostridium</taxon>
    </lineage>
</organism>
<keyword evidence="2" id="KW-0472">Membrane</keyword>
<feature type="domain" description="Beta-lactamase class A catalytic" evidence="3">
    <location>
        <begin position="92"/>
        <end position="294"/>
    </location>
</feature>
<evidence type="ECO:0000313" key="5">
    <source>
        <dbReference type="Proteomes" id="UP000077407"/>
    </source>
</evidence>
<name>A0A162L8P8_9CLOT</name>